<evidence type="ECO:0000256" key="1">
    <source>
        <dbReference type="SAM" id="MobiDB-lite"/>
    </source>
</evidence>
<dbReference type="Proteomes" id="UP001595872">
    <property type="component" value="Unassembled WGS sequence"/>
</dbReference>
<dbReference type="Pfam" id="PF26312">
    <property type="entry name" value="DUF8083"/>
    <property type="match status" value="1"/>
</dbReference>
<name>A0ABV9U8Y6_9ACTN</name>
<accession>A0ABV9U8Y6</accession>
<feature type="region of interest" description="Disordered" evidence="1">
    <location>
        <begin position="168"/>
        <end position="236"/>
    </location>
</feature>
<protein>
    <recommendedName>
        <fullName evidence="2">DUF8083 domain-containing protein</fullName>
    </recommendedName>
</protein>
<organism evidence="3 4">
    <name type="scientific">Actinomadura gamaensis</name>
    <dbReference type="NCBI Taxonomy" id="1763541"/>
    <lineage>
        <taxon>Bacteria</taxon>
        <taxon>Bacillati</taxon>
        <taxon>Actinomycetota</taxon>
        <taxon>Actinomycetes</taxon>
        <taxon>Streptosporangiales</taxon>
        <taxon>Thermomonosporaceae</taxon>
        <taxon>Actinomadura</taxon>
    </lineage>
</organism>
<feature type="compositionally biased region" description="Low complexity" evidence="1">
    <location>
        <begin position="211"/>
        <end position="220"/>
    </location>
</feature>
<dbReference type="EMBL" id="JBHSIT010000012">
    <property type="protein sequence ID" value="MFC4912364.1"/>
    <property type="molecule type" value="Genomic_DNA"/>
</dbReference>
<evidence type="ECO:0000313" key="3">
    <source>
        <dbReference type="EMBL" id="MFC4912364.1"/>
    </source>
</evidence>
<evidence type="ECO:0000313" key="4">
    <source>
        <dbReference type="Proteomes" id="UP001595872"/>
    </source>
</evidence>
<feature type="domain" description="DUF8083" evidence="2">
    <location>
        <begin position="5"/>
        <end position="356"/>
    </location>
</feature>
<reference evidence="4" key="1">
    <citation type="journal article" date="2019" name="Int. J. Syst. Evol. Microbiol.">
        <title>The Global Catalogue of Microorganisms (GCM) 10K type strain sequencing project: providing services to taxonomists for standard genome sequencing and annotation.</title>
        <authorList>
            <consortium name="The Broad Institute Genomics Platform"/>
            <consortium name="The Broad Institute Genome Sequencing Center for Infectious Disease"/>
            <person name="Wu L."/>
            <person name="Ma J."/>
        </authorList>
    </citation>
    <scope>NUCLEOTIDE SEQUENCE [LARGE SCALE GENOMIC DNA]</scope>
    <source>
        <strain evidence="4">KLKA75</strain>
    </source>
</reference>
<evidence type="ECO:0000259" key="2">
    <source>
        <dbReference type="Pfam" id="PF26312"/>
    </source>
</evidence>
<feature type="compositionally biased region" description="Gly residues" evidence="1">
    <location>
        <begin position="186"/>
        <end position="210"/>
    </location>
</feature>
<sequence>MVFPYAAYLRVYEPVTAFPEPARTLWTAYADSRRRPRRVHALEVEHRRAARRLAGYPPEVAPRLECRDAYVRRTDDMIYVCPWQTRLRSWLAFERFRAETPVSIAAAFVPPDEAERAERAFAQWRDSGRTLRPYIQTSTWHVPIVWFVPFDRAERYLLLGRSATRGHLEEPGLASRGTGTATTAAPGGGPGAGPGPGTGAGPGAGAGGVPAGEPETAPGGDSTGERGEHARRGPTTASLTRTLIYVTSMAEARRRIAAALPVVRESPGGEAREPVAPAAGRLAALGSWLDGFHPRSLVELDYGGLVHLLDDAALRADDSVGETAVALAATARGEAELAVAMYQRLLARWRPVRALQTAN</sequence>
<keyword evidence="4" id="KW-1185">Reference proteome</keyword>
<comment type="caution">
    <text evidence="3">The sequence shown here is derived from an EMBL/GenBank/DDBJ whole genome shotgun (WGS) entry which is preliminary data.</text>
</comment>
<dbReference type="InterPro" id="IPR058396">
    <property type="entry name" value="DUF8083"/>
</dbReference>
<gene>
    <name evidence="3" type="ORF">ACFPCY_34040</name>
</gene>
<dbReference type="RefSeq" id="WP_378262205.1">
    <property type="nucleotide sequence ID" value="NZ_JBHSIT010000012.1"/>
</dbReference>
<proteinExistence type="predicted"/>